<sequence>MPAATATEAAASIAPRRAARLRSVLRAARRRAREPATVLFPPSFHPRPAGPFPRFGDAPGPSARRPAQGWDAAPMAQSVHFIPSVDTVVSRMRALDASLPARDGVAVFNRVYLAVTVEVERRLDAGRFDDPRAATALDVRFAERYLAAVDAVSDDRRPPACWRPLFQSRRHPGVRPLQFALAGINAHVGHDLALAVVAACRTLGCEPAELEDEFDRVGDLLVSLEERIREDLMPGPDLLQIADPLTHLLGAWSLERARDAAWAAARALWALRGCEDVAEAFTERLDAAVGFAGRMLLTPLPD</sequence>
<dbReference type="Proteomes" id="UP000657574">
    <property type="component" value="Unassembled WGS sequence"/>
</dbReference>
<keyword evidence="3" id="KW-1185">Reference proteome</keyword>
<organism evidence="2 3">
    <name type="scientific">Streptomyces brasiliensis</name>
    <dbReference type="NCBI Taxonomy" id="1954"/>
    <lineage>
        <taxon>Bacteria</taxon>
        <taxon>Bacillati</taxon>
        <taxon>Actinomycetota</taxon>
        <taxon>Actinomycetes</taxon>
        <taxon>Kitasatosporales</taxon>
        <taxon>Streptomycetaceae</taxon>
        <taxon>Streptomyces</taxon>
    </lineage>
</organism>
<dbReference type="AlphaFoldDB" id="A0A917K5R2"/>
<dbReference type="EMBL" id="BMQA01000002">
    <property type="protein sequence ID" value="GGJ00010.1"/>
    <property type="molecule type" value="Genomic_DNA"/>
</dbReference>
<comment type="caution">
    <text evidence="2">The sequence shown here is derived from an EMBL/GenBank/DDBJ whole genome shotgun (WGS) entry which is preliminary data.</text>
</comment>
<reference evidence="2" key="2">
    <citation type="submission" date="2020-09" db="EMBL/GenBank/DDBJ databases">
        <authorList>
            <person name="Sun Q."/>
            <person name="Ohkuma M."/>
        </authorList>
    </citation>
    <scope>NUCLEOTIDE SEQUENCE</scope>
    <source>
        <strain evidence="2">JCM 3086</strain>
    </source>
</reference>
<dbReference type="Pfam" id="PF19458">
    <property type="entry name" value="DUF5995"/>
    <property type="match status" value="1"/>
</dbReference>
<name>A0A917K5R2_9ACTN</name>
<protein>
    <submittedName>
        <fullName evidence="2">Uncharacterized protein</fullName>
    </submittedName>
</protein>
<feature type="region of interest" description="Disordered" evidence="1">
    <location>
        <begin position="39"/>
        <end position="68"/>
    </location>
</feature>
<evidence type="ECO:0000313" key="2">
    <source>
        <dbReference type="EMBL" id="GGJ00010.1"/>
    </source>
</evidence>
<evidence type="ECO:0000256" key="1">
    <source>
        <dbReference type="SAM" id="MobiDB-lite"/>
    </source>
</evidence>
<dbReference type="InterPro" id="IPR046037">
    <property type="entry name" value="DUF5995"/>
</dbReference>
<reference evidence="2" key="1">
    <citation type="journal article" date="2014" name="Int. J. Syst. Evol. Microbiol.">
        <title>Complete genome sequence of Corynebacterium casei LMG S-19264T (=DSM 44701T), isolated from a smear-ripened cheese.</title>
        <authorList>
            <consortium name="US DOE Joint Genome Institute (JGI-PGF)"/>
            <person name="Walter F."/>
            <person name="Albersmeier A."/>
            <person name="Kalinowski J."/>
            <person name="Ruckert C."/>
        </authorList>
    </citation>
    <scope>NUCLEOTIDE SEQUENCE</scope>
    <source>
        <strain evidence="2">JCM 3086</strain>
    </source>
</reference>
<accession>A0A917K5R2</accession>
<gene>
    <name evidence="2" type="ORF">GCM10010121_007870</name>
</gene>
<proteinExistence type="predicted"/>
<evidence type="ECO:0000313" key="3">
    <source>
        <dbReference type="Proteomes" id="UP000657574"/>
    </source>
</evidence>